<evidence type="ECO:0000313" key="2">
    <source>
        <dbReference type="Proteomes" id="UP000315783"/>
    </source>
</evidence>
<keyword evidence="2" id="KW-1185">Reference proteome</keyword>
<dbReference type="EMBL" id="SPUK01000001">
    <property type="protein sequence ID" value="TQW00101.1"/>
    <property type="molecule type" value="Genomic_DNA"/>
</dbReference>
<organism evidence="1 2">
    <name type="scientific">Cordyceps javanica</name>
    <dbReference type="NCBI Taxonomy" id="43265"/>
    <lineage>
        <taxon>Eukaryota</taxon>
        <taxon>Fungi</taxon>
        <taxon>Dikarya</taxon>
        <taxon>Ascomycota</taxon>
        <taxon>Pezizomycotina</taxon>
        <taxon>Sordariomycetes</taxon>
        <taxon>Hypocreomycetidae</taxon>
        <taxon>Hypocreales</taxon>
        <taxon>Cordycipitaceae</taxon>
        <taxon>Cordyceps</taxon>
    </lineage>
</organism>
<name>A0A545VEF4_9HYPO</name>
<comment type="caution">
    <text evidence="1">The sequence shown here is derived from an EMBL/GenBank/DDBJ whole genome shotgun (WGS) entry which is preliminary data.</text>
</comment>
<protein>
    <submittedName>
        <fullName evidence="1">Uncharacterized protein</fullName>
    </submittedName>
</protein>
<dbReference type="AlphaFoldDB" id="A0A545VEF4"/>
<sequence length="73" mass="8312">MPCNERLSGMNDISEICRIDFSRYYHNDQGSDDAEPQGRPRACSRCLQLLTDSISFPPLAYLPSIHQVQRPNS</sequence>
<accession>A0A545VEF4</accession>
<gene>
    <name evidence="1" type="ORF">IF1G_00032</name>
</gene>
<proteinExistence type="predicted"/>
<evidence type="ECO:0000313" key="1">
    <source>
        <dbReference type="EMBL" id="TQW00101.1"/>
    </source>
</evidence>
<reference evidence="1 2" key="1">
    <citation type="journal article" date="2019" name="Appl. Microbiol. Biotechnol.">
        <title>Genome sequence of Isaria javanica and comparative genome analysis insights into family S53 peptidase evolution in fungal entomopathogens.</title>
        <authorList>
            <person name="Lin R."/>
            <person name="Zhang X."/>
            <person name="Xin B."/>
            <person name="Zou M."/>
            <person name="Gao Y."/>
            <person name="Qin F."/>
            <person name="Hu Q."/>
            <person name="Xie B."/>
            <person name="Cheng X."/>
        </authorList>
    </citation>
    <scope>NUCLEOTIDE SEQUENCE [LARGE SCALE GENOMIC DNA]</scope>
    <source>
        <strain evidence="1 2">IJ1G</strain>
    </source>
</reference>
<dbReference type="Proteomes" id="UP000315783">
    <property type="component" value="Unassembled WGS sequence"/>
</dbReference>